<accession>A0A367EEV0</accession>
<sequence length="151" mass="15532">MRTHPPAPAPGRPLLLFDGDCGFCTTAVRFGERRVRPRCTSLPWQCAEPAELAALGVTPARAAREVLWVTPAGTVHGGAQAVAKALLSAGGAWPVVGASLTLPPLRWAAAGLYRLVAANRHRLPGGTAACAAGEAGHSGHSPTRHTPQGTP</sequence>
<dbReference type="EMBL" id="QOIN01000061">
    <property type="protein sequence ID" value="RCG16289.1"/>
    <property type="molecule type" value="Genomic_DNA"/>
</dbReference>
<feature type="region of interest" description="Disordered" evidence="1">
    <location>
        <begin position="129"/>
        <end position="151"/>
    </location>
</feature>
<feature type="compositionally biased region" description="Polar residues" evidence="1">
    <location>
        <begin position="140"/>
        <end position="151"/>
    </location>
</feature>
<protein>
    <submittedName>
        <fullName evidence="2">DUF393 domain-containing protein</fullName>
    </submittedName>
</protein>
<proteinExistence type="predicted"/>
<dbReference type="RefSeq" id="WP_114024995.1">
    <property type="nucleotide sequence ID" value="NZ_QOIN01000061.1"/>
</dbReference>
<dbReference type="GO" id="GO:0015035">
    <property type="term" value="F:protein-disulfide reductase activity"/>
    <property type="evidence" value="ECO:0007669"/>
    <property type="project" value="InterPro"/>
</dbReference>
<name>A0A367EEV0_9ACTN</name>
<organism evidence="2 3">
    <name type="scientific">Streptomyces diacarni</name>
    <dbReference type="NCBI Taxonomy" id="2800381"/>
    <lineage>
        <taxon>Bacteria</taxon>
        <taxon>Bacillati</taxon>
        <taxon>Actinomycetota</taxon>
        <taxon>Actinomycetes</taxon>
        <taxon>Kitasatosporales</taxon>
        <taxon>Streptomycetaceae</taxon>
        <taxon>Streptomyces</taxon>
    </lineage>
</organism>
<evidence type="ECO:0000256" key="1">
    <source>
        <dbReference type="SAM" id="MobiDB-lite"/>
    </source>
</evidence>
<dbReference type="Pfam" id="PF04134">
    <property type="entry name" value="DCC1-like"/>
    <property type="match status" value="1"/>
</dbReference>
<dbReference type="AlphaFoldDB" id="A0A367EEV0"/>
<gene>
    <name evidence="2" type="ORF">DTL70_29150</name>
</gene>
<keyword evidence="3" id="KW-1185">Reference proteome</keyword>
<dbReference type="InterPro" id="IPR007263">
    <property type="entry name" value="DCC1-like"/>
</dbReference>
<evidence type="ECO:0000313" key="3">
    <source>
        <dbReference type="Proteomes" id="UP000252914"/>
    </source>
</evidence>
<dbReference type="Proteomes" id="UP000252914">
    <property type="component" value="Unassembled WGS sequence"/>
</dbReference>
<feature type="compositionally biased region" description="Low complexity" evidence="1">
    <location>
        <begin position="129"/>
        <end position="139"/>
    </location>
</feature>
<evidence type="ECO:0000313" key="2">
    <source>
        <dbReference type="EMBL" id="RCG16289.1"/>
    </source>
</evidence>
<comment type="caution">
    <text evidence="2">The sequence shown here is derived from an EMBL/GenBank/DDBJ whole genome shotgun (WGS) entry which is preliminary data.</text>
</comment>
<reference evidence="2 3" key="1">
    <citation type="submission" date="2018-06" db="EMBL/GenBank/DDBJ databases">
        <title>Streptomyces reniochalinae sp. nov. and Streptomyces diacarnus sp. nov. from marine sponges.</title>
        <authorList>
            <person name="Li L."/>
        </authorList>
    </citation>
    <scope>NUCLEOTIDE SEQUENCE [LARGE SCALE GENOMIC DNA]</scope>
    <source>
        <strain evidence="2 3">LHW51701</strain>
    </source>
</reference>